<feature type="transmembrane region" description="Helical" evidence="1">
    <location>
        <begin position="36"/>
        <end position="56"/>
    </location>
</feature>
<evidence type="ECO:0000313" key="3">
    <source>
        <dbReference type="Proteomes" id="UP000203464"/>
    </source>
</evidence>
<dbReference type="OrthoDB" id="7867097at2"/>
<gene>
    <name evidence="2" type="ORF">OCA8868_00978</name>
</gene>
<organism evidence="2 3">
    <name type="scientific">Octadecabacter ascidiaceicola</name>
    <dbReference type="NCBI Taxonomy" id="1655543"/>
    <lineage>
        <taxon>Bacteria</taxon>
        <taxon>Pseudomonadati</taxon>
        <taxon>Pseudomonadota</taxon>
        <taxon>Alphaproteobacteria</taxon>
        <taxon>Rhodobacterales</taxon>
        <taxon>Roseobacteraceae</taxon>
        <taxon>Octadecabacter</taxon>
    </lineage>
</organism>
<evidence type="ECO:0008006" key="4">
    <source>
        <dbReference type="Google" id="ProtNLM"/>
    </source>
</evidence>
<name>A0A238JTQ2_9RHOB</name>
<feature type="transmembrane region" description="Helical" evidence="1">
    <location>
        <begin position="12"/>
        <end position="30"/>
    </location>
</feature>
<evidence type="ECO:0000256" key="1">
    <source>
        <dbReference type="SAM" id="Phobius"/>
    </source>
</evidence>
<dbReference type="AlphaFoldDB" id="A0A238JTQ2"/>
<evidence type="ECO:0000313" key="2">
    <source>
        <dbReference type="EMBL" id="SMX33574.1"/>
    </source>
</evidence>
<keyword evidence="1" id="KW-0812">Transmembrane</keyword>
<accession>A0A238JTQ2</accession>
<protein>
    <recommendedName>
        <fullName evidence="4">PH domain-containing protein</fullName>
    </recommendedName>
</protein>
<dbReference type="Proteomes" id="UP000203464">
    <property type="component" value="Unassembled WGS sequence"/>
</dbReference>
<reference evidence="3" key="1">
    <citation type="submission" date="2017-05" db="EMBL/GenBank/DDBJ databases">
        <authorList>
            <person name="Rodrigo-Torres L."/>
            <person name="Arahal R. D."/>
            <person name="Lucena T."/>
        </authorList>
    </citation>
    <scope>NUCLEOTIDE SEQUENCE [LARGE SCALE GENOMIC DNA]</scope>
    <source>
        <strain evidence="3">CECT 8868</strain>
    </source>
</reference>
<keyword evidence="1" id="KW-1133">Transmembrane helix</keyword>
<proteinExistence type="predicted"/>
<keyword evidence="3" id="KW-1185">Reference proteome</keyword>
<sequence length="143" mass="15986">MENIYRYRSNGRAPTVWGMLAFWLFMVWAIEASNDPALFLRVIYWGLLGLVIWALIYNPKRGIDLSDTELTIISTGKPRTINLEDIDRLSVRESGISGFSFRLHMKDAKPIGVSSAALPSAREIEAELEARGVTVDIKTVSGV</sequence>
<keyword evidence="1" id="KW-0472">Membrane</keyword>
<dbReference type="RefSeq" id="WP_093995365.1">
    <property type="nucleotide sequence ID" value="NZ_FXYD01000001.1"/>
</dbReference>
<dbReference type="EMBL" id="FXYD01000001">
    <property type="protein sequence ID" value="SMX33574.1"/>
    <property type="molecule type" value="Genomic_DNA"/>
</dbReference>